<dbReference type="InterPro" id="IPR047111">
    <property type="entry name" value="YbaP-like"/>
</dbReference>
<evidence type="ECO:0000313" key="3">
    <source>
        <dbReference type="Proteomes" id="UP001595478"/>
    </source>
</evidence>
<keyword evidence="3" id="KW-1185">Reference proteome</keyword>
<organism evidence="2 3">
    <name type="scientific">Agaribacter flavus</name>
    <dbReference type="NCBI Taxonomy" id="1902781"/>
    <lineage>
        <taxon>Bacteria</taxon>
        <taxon>Pseudomonadati</taxon>
        <taxon>Pseudomonadota</taxon>
        <taxon>Gammaproteobacteria</taxon>
        <taxon>Alteromonadales</taxon>
        <taxon>Alteromonadaceae</taxon>
        <taxon>Agaribacter</taxon>
    </lineage>
</organism>
<dbReference type="PANTHER" id="PTHR40590">
    <property type="entry name" value="CYTOPLASMIC PROTEIN-RELATED"/>
    <property type="match status" value="1"/>
</dbReference>
<name>A0ABV7FN56_9ALTE</name>
<evidence type="ECO:0000256" key="1">
    <source>
        <dbReference type="SAM" id="SignalP"/>
    </source>
</evidence>
<comment type="caution">
    <text evidence="2">The sequence shown here is derived from an EMBL/GenBank/DDBJ whole genome shotgun (WGS) entry which is preliminary data.</text>
</comment>
<feature type="chain" id="PRO_5045455545" evidence="1">
    <location>
        <begin position="30"/>
        <end position="301"/>
    </location>
</feature>
<keyword evidence="1" id="KW-0732">Signal</keyword>
<gene>
    <name evidence="2" type="ORF">ACFOHL_06090</name>
</gene>
<reference evidence="3" key="1">
    <citation type="journal article" date="2019" name="Int. J. Syst. Evol. Microbiol.">
        <title>The Global Catalogue of Microorganisms (GCM) 10K type strain sequencing project: providing services to taxonomists for standard genome sequencing and annotation.</title>
        <authorList>
            <consortium name="The Broad Institute Genomics Platform"/>
            <consortium name="The Broad Institute Genome Sequencing Center for Infectious Disease"/>
            <person name="Wu L."/>
            <person name="Ma J."/>
        </authorList>
    </citation>
    <scope>NUCLEOTIDE SEQUENCE [LARGE SCALE GENOMIC DNA]</scope>
    <source>
        <strain evidence="3">KCTC 52473</strain>
    </source>
</reference>
<dbReference type="EMBL" id="JBHRSW010000007">
    <property type="protein sequence ID" value="MFC3121183.1"/>
    <property type="molecule type" value="Genomic_DNA"/>
</dbReference>
<feature type="signal peptide" evidence="1">
    <location>
        <begin position="1"/>
        <end position="29"/>
    </location>
</feature>
<proteinExistence type="predicted"/>
<protein>
    <submittedName>
        <fullName evidence="2">TraB/GumN family protein</fullName>
    </submittedName>
</protein>
<evidence type="ECO:0000313" key="2">
    <source>
        <dbReference type="EMBL" id="MFC3121183.1"/>
    </source>
</evidence>
<dbReference type="Proteomes" id="UP001595478">
    <property type="component" value="Unassembled WGS sequence"/>
</dbReference>
<dbReference type="CDD" id="cd14789">
    <property type="entry name" value="Tiki"/>
    <property type="match status" value="1"/>
</dbReference>
<sequence length="301" mass="33800">MDLTIKNSVRITYRVMALLLLSFVSHSLAASSVFKVTKGQNSIYLGGTFHILTEEDYPLPAAYQMAYDAADELVFETDIGAFETPTFQQKMLPIIMQAAGEKLSDKLLPDTLEALHEYLQTLGLPKGQFEDLSATGAMLTLTIMEYRRKGFTSEGVDEYFYAMGKKAKTAISWLESVDTQLAFLDSFDDEDPNALIEYTLKELDKSDELISKIHSAWRKGDMSALVQAGMVEMMRDHPQIYKDLIVTRNEAWYPQLLEMLKDADTEYVLVGALHLPGEDGLLTKLKKDGFIVQQINQAPAN</sequence>
<dbReference type="PANTHER" id="PTHR40590:SF1">
    <property type="entry name" value="CYTOPLASMIC PROTEIN"/>
    <property type="match status" value="1"/>
</dbReference>
<dbReference type="Pfam" id="PF01963">
    <property type="entry name" value="TraB_PrgY_gumN"/>
    <property type="match status" value="1"/>
</dbReference>
<accession>A0ABV7FN56</accession>
<dbReference type="InterPro" id="IPR002816">
    <property type="entry name" value="TraB/PrgY/GumN_fam"/>
</dbReference>
<dbReference type="RefSeq" id="WP_376919320.1">
    <property type="nucleotide sequence ID" value="NZ_JBHRSW010000007.1"/>
</dbReference>